<keyword evidence="3" id="KW-1185">Reference proteome</keyword>
<reference evidence="2 3" key="1">
    <citation type="journal article" date="2023" name="G3 (Bethesda)">
        <title>A chromosome-length genome assembly and annotation of blackberry (Rubus argutus, cv. 'Hillquist').</title>
        <authorList>
            <person name="Bruna T."/>
            <person name="Aryal R."/>
            <person name="Dudchenko O."/>
            <person name="Sargent D.J."/>
            <person name="Mead D."/>
            <person name="Buti M."/>
            <person name="Cavallini A."/>
            <person name="Hytonen T."/>
            <person name="Andres J."/>
            <person name="Pham M."/>
            <person name="Weisz D."/>
            <person name="Mascagni F."/>
            <person name="Usai G."/>
            <person name="Natali L."/>
            <person name="Bassil N."/>
            <person name="Fernandez G.E."/>
            <person name="Lomsadze A."/>
            <person name="Armour M."/>
            <person name="Olukolu B."/>
            <person name="Poorten T."/>
            <person name="Britton C."/>
            <person name="Davik J."/>
            <person name="Ashrafi H."/>
            <person name="Aiden E.L."/>
            <person name="Borodovsky M."/>
            <person name="Worthington M."/>
        </authorList>
    </citation>
    <scope>NUCLEOTIDE SEQUENCE [LARGE SCALE GENOMIC DNA]</scope>
    <source>
        <strain evidence="2">PI 553951</strain>
    </source>
</reference>
<organism evidence="2 3">
    <name type="scientific">Rubus argutus</name>
    <name type="common">Southern blackberry</name>
    <dbReference type="NCBI Taxonomy" id="59490"/>
    <lineage>
        <taxon>Eukaryota</taxon>
        <taxon>Viridiplantae</taxon>
        <taxon>Streptophyta</taxon>
        <taxon>Embryophyta</taxon>
        <taxon>Tracheophyta</taxon>
        <taxon>Spermatophyta</taxon>
        <taxon>Magnoliopsida</taxon>
        <taxon>eudicotyledons</taxon>
        <taxon>Gunneridae</taxon>
        <taxon>Pentapetalae</taxon>
        <taxon>rosids</taxon>
        <taxon>fabids</taxon>
        <taxon>Rosales</taxon>
        <taxon>Rosaceae</taxon>
        <taxon>Rosoideae</taxon>
        <taxon>Rosoideae incertae sedis</taxon>
        <taxon>Rubus</taxon>
    </lineage>
</organism>
<dbReference type="Proteomes" id="UP001457282">
    <property type="component" value="Unassembled WGS sequence"/>
</dbReference>
<protein>
    <submittedName>
        <fullName evidence="2">Uncharacterized protein</fullName>
    </submittedName>
</protein>
<accession>A0AAW1Y2K1</accession>
<keyword evidence="1" id="KW-0472">Membrane</keyword>
<proteinExistence type="predicted"/>
<keyword evidence="1" id="KW-1133">Transmembrane helix</keyword>
<name>A0AAW1Y2K1_RUBAR</name>
<dbReference type="InterPro" id="IPR036691">
    <property type="entry name" value="Endo/exonu/phosph_ase_sf"/>
</dbReference>
<evidence type="ECO:0000256" key="1">
    <source>
        <dbReference type="SAM" id="Phobius"/>
    </source>
</evidence>
<sequence length="132" mass="14814">MKLFLRRWVFLILPVLIVSIKLGVLLCSGTILLVFMCGRLITSILIDVDITSPGLAPWRFTGFYGHPETRQCHLSWDLLRSLTQPSSDLWVVMGDFNEILATYEKSGGPLRNNSQIQAFRGAIADCNLEDMG</sequence>
<gene>
    <name evidence="2" type="ORF">M0R45_008721</name>
</gene>
<dbReference type="Gene3D" id="3.60.10.10">
    <property type="entry name" value="Endonuclease/exonuclease/phosphatase"/>
    <property type="match status" value="1"/>
</dbReference>
<evidence type="ECO:0000313" key="2">
    <source>
        <dbReference type="EMBL" id="KAK9943102.1"/>
    </source>
</evidence>
<comment type="caution">
    <text evidence="2">The sequence shown here is derived from an EMBL/GenBank/DDBJ whole genome shotgun (WGS) entry which is preliminary data.</text>
</comment>
<dbReference type="SUPFAM" id="SSF56219">
    <property type="entry name" value="DNase I-like"/>
    <property type="match status" value="1"/>
</dbReference>
<dbReference type="AlphaFoldDB" id="A0AAW1Y2K1"/>
<dbReference type="EMBL" id="JBEDUW010000002">
    <property type="protein sequence ID" value="KAK9943102.1"/>
    <property type="molecule type" value="Genomic_DNA"/>
</dbReference>
<keyword evidence="1" id="KW-0812">Transmembrane</keyword>
<feature type="transmembrane region" description="Helical" evidence="1">
    <location>
        <begin position="12"/>
        <end position="36"/>
    </location>
</feature>
<evidence type="ECO:0000313" key="3">
    <source>
        <dbReference type="Proteomes" id="UP001457282"/>
    </source>
</evidence>